<keyword evidence="2" id="KW-1185">Reference proteome</keyword>
<dbReference type="AlphaFoldDB" id="A0A8K0S943"/>
<evidence type="ECO:0000313" key="1">
    <source>
        <dbReference type="EMBL" id="KAH7263463.1"/>
    </source>
</evidence>
<protein>
    <submittedName>
        <fullName evidence="1">Uncharacterized protein</fullName>
    </submittedName>
</protein>
<dbReference type="EMBL" id="JAGPXF010000001">
    <property type="protein sequence ID" value="KAH7263463.1"/>
    <property type="molecule type" value="Genomic_DNA"/>
</dbReference>
<dbReference type="Proteomes" id="UP000813427">
    <property type="component" value="Unassembled WGS sequence"/>
</dbReference>
<sequence length="171" mass="19036">MSLPCLAMSCLSGCTTTCQFLPRPTSHPLHSELLPLPSTFLFNRRPGQRGHHTPCIHFHMVSRLSQNIPVNLVCFLPSAFVSARPQVGQSCPSCWVQTFLVPFSLLDLDITRHYLTHTTLASVRYHALILSVVTMSCLSSTLLLHVAFCLPLLLSPLGSTFHTLVYRLPVR</sequence>
<accession>A0A8K0S943</accession>
<proteinExistence type="predicted"/>
<comment type="caution">
    <text evidence="1">The sequence shown here is derived from an EMBL/GenBank/DDBJ whole genome shotgun (WGS) entry which is preliminary data.</text>
</comment>
<reference evidence="1" key="1">
    <citation type="journal article" date="2021" name="Nat. Commun.">
        <title>Genetic determinants of endophytism in the Arabidopsis root mycobiome.</title>
        <authorList>
            <person name="Mesny F."/>
            <person name="Miyauchi S."/>
            <person name="Thiergart T."/>
            <person name="Pickel B."/>
            <person name="Atanasova L."/>
            <person name="Karlsson M."/>
            <person name="Huettel B."/>
            <person name="Barry K.W."/>
            <person name="Haridas S."/>
            <person name="Chen C."/>
            <person name="Bauer D."/>
            <person name="Andreopoulos W."/>
            <person name="Pangilinan J."/>
            <person name="LaButti K."/>
            <person name="Riley R."/>
            <person name="Lipzen A."/>
            <person name="Clum A."/>
            <person name="Drula E."/>
            <person name="Henrissat B."/>
            <person name="Kohler A."/>
            <person name="Grigoriev I.V."/>
            <person name="Martin F.M."/>
            <person name="Hacquard S."/>
        </authorList>
    </citation>
    <scope>NUCLEOTIDE SEQUENCE</scope>
    <source>
        <strain evidence="1">MPI-SDFR-AT-0068</strain>
    </source>
</reference>
<organism evidence="1 2">
    <name type="scientific">Fusarium tricinctum</name>
    <dbReference type="NCBI Taxonomy" id="61284"/>
    <lineage>
        <taxon>Eukaryota</taxon>
        <taxon>Fungi</taxon>
        <taxon>Dikarya</taxon>
        <taxon>Ascomycota</taxon>
        <taxon>Pezizomycotina</taxon>
        <taxon>Sordariomycetes</taxon>
        <taxon>Hypocreomycetidae</taxon>
        <taxon>Hypocreales</taxon>
        <taxon>Nectriaceae</taxon>
        <taxon>Fusarium</taxon>
        <taxon>Fusarium tricinctum species complex</taxon>
    </lineage>
</organism>
<gene>
    <name evidence="1" type="ORF">BKA59DRAFT_56856</name>
</gene>
<name>A0A8K0S943_9HYPO</name>
<evidence type="ECO:0000313" key="2">
    <source>
        <dbReference type="Proteomes" id="UP000813427"/>
    </source>
</evidence>